<dbReference type="Proteomes" id="UP000552644">
    <property type="component" value="Unassembled WGS sequence"/>
</dbReference>
<dbReference type="Gene3D" id="2.120.10.30">
    <property type="entry name" value="TolB, C-terminal domain"/>
    <property type="match status" value="1"/>
</dbReference>
<dbReference type="EMBL" id="JACHJP010000001">
    <property type="protein sequence ID" value="MBB4912983.1"/>
    <property type="molecule type" value="Genomic_DNA"/>
</dbReference>
<evidence type="ECO:0000313" key="3">
    <source>
        <dbReference type="Proteomes" id="UP000552644"/>
    </source>
</evidence>
<dbReference type="InterPro" id="IPR011042">
    <property type="entry name" value="6-blade_b-propeller_TolB-like"/>
</dbReference>
<comment type="caution">
    <text evidence="2">The sequence shown here is derived from an EMBL/GenBank/DDBJ whole genome shotgun (WGS) entry which is preliminary data.</text>
</comment>
<reference evidence="2 3" key="1">
    <citation type="submission" date="2020-08" db="EMBL/GenBank/DDBJ databases">
        <title>Genomic Encyclopedia of Type Strains, Phase III (KMG-III): the genomes of soil and plant-associated and newly described type strains.</title>
        <authorList>
            <person name="Whitman W."/>
        </authorList>
    </citation>
    <scope>NUCLEOTIDE SEQUENCE [LARGE SCALE GENOMIC DNA]</scope>
    <source>
        <strain evidence="2 3">CECT 8840</strain>
    </source>
</reference>
<keyword evidence="1" id="KW-0812">Transmembrane</keyword>
<evidence type="ECO:0008006" key="4">
    <source>
        <dbReference type="Google" id="ProtNLM"/>
    </source>
</evidence>
<keyword evidence="1" id="KW-0472">Membrane</keyword>
<evidence type="ECO:0000256" key="1">
    <source>
        <dbReference type="SAM" id="Phobius"/>
    </source>
</evidence>
<keyword evidence="1" id="KW-1133">Transmembrane helix</keyword>
<protein>
    <recommendedName>
        <fullName evidence="4">WD40 repeat domain-containing protein</fullName>
    </recommendedName>
</protein>
<accession>A0A7W7QGH6</accession>
<sequence length="367" mass="39853">MTRLRRALYGIAEEAPAVDMAALVDQALAGRRRRRRVPAMMAAVAMAATVVATGTVMTAMRSSQPQEMAAPGITDLPEGNVGPLGYAYETPCKVDEKRRVDCGAAEWRVVTGAGETYRLPQALAMTAKDRRVPVAISRDGRKIAYYSRKDRAHVVRDLVSGSETTSPVTVKESRIGPGSTLVLSDDGRYVVFDPREGSKDPGLLIEVSTGKTVKVPGKYEAIGVRDGVVELVRYLKTDLWLMPVTGGGKPVRFDGAFMGFSELAPDGRTVAAFERRDEKKWIQELRTLVLLDVSTGRKLRNVPIQGLPEGRPVMFTGPWRSGSELTVVVDDEKGAHAYGVDIGTGKAHPLTDYPKALYLTLPGIVNE</sequence>
<dbReference type="SUPFAM" id="SSF82171">
    <property type="entry name" value="DPP6 N-terminal domain-like"/>
    <property type="match status" value="1"/>
</dbReference>
<name>A0A7W7QGH6_9ACTN</name>
<evidence type="ECO:0000313" key="2">
    <source>
        <dbReference type="EMBL" id="MBB4912983.1"/>
    </source>
</evidence>
<organism evidence="2 3">
    <name type="scientific">Streptosporangium saharense</name>
    <dbReference type="NCBI Taxonomy" id="1706840"/>
    <lineage>
        <taxon>Bacteria</taxon>
        <taxon>Bacillati</taxon>
        <taxon>Actinomycetota</taxon>
        <taxon>Actinomycetes</taxon>
        <taxon>Streptosporangiales</taxon>
        <taxon>Streptosporangiaceae</taxon>
        <taxon>Streptosporangium</taxon>
    </lineage>
</organism>
<dbReference type="AlphaFoldDB" id="A0A7W7QGH6"/>
<dbReference type="RefSeq" id="WP_184711819.1">
    <property type="nucleotide sequence ID" value="NZ_JACHJP010000001.1"/>
</dbReference>
<keyword evidence="3" id="KW-1185">Reference proteome</keyword>
<gene>
    <name evidence="2" type="ORF">FHS44_000055</name>
</gene>
<proteinExistence type="predicted"/>
<feature type="transmembrane region" description="Helical" evidence="1">
    <location>
        <begin position="39"/>
        <end position="60"/>
    </location>
</feature>